<dbReference type="GeneID" id="87938541"/>
<keyword evidence="3" id="KW-1185">Reference proteome</keyword>
<feature type="region of interest" description="Disordered" evidence="1">
    <location>
        <begin position="237"/>
        <end position="299"/>
    </location>
</feature>
<evidence type="ECO:0000256" key="1">
    <source>
        <dbReference type="SAM" id="MobiDB-lite"/>
    </source>
</evidence>
<accession>A0AAX4I1D5</accession>
<feature type="compositionally biased region" description="Polar residues" evidence="1">
    <location>
        <begin position="324"/>
        <end position="336"/>
    </location>
</feature>
<organism evidence="2 3">
    <name type="scientific">Colletotrichum destructivum</name>
    <dbReference type="NCBI Taxonomy" id="34406"/>
    <lineage>
        <taxon>Eukaryota</taxon>
        <taxon>Fungi</taxon>
        <taxon>Dikarya</taxon>
        <taxon>Ascomycota</taxon>
        <taxon>Pezizomycotina</taxon>
        <taxon>Sordariomycetes</taxon>
        <taxon>Hypocreomycetidae</taxon>
        <taxon>Glomerellales</taxon>
        <taxon>Glomerellaceae</taxon>
        <taxon>Colletotrichum</taxon>
        <taxon>Colletotrichum destructivum species complex</taxon>
    </lineage>
</organism>
<gene>
    <name evidence="2" type="ORF">CDEST_02038</name>
</gene>
<dbReference type="RefSeq" id="XP_062774248.1">
    <property type="nucleotide sequence ID" value="XM_062918197.1"/>
</dbReference>
<feature type="compositionally biased region" description="Basic residues" evidence="1">
    <location>
        <begin position="447"/>
        <end position="456"/>
    </location>
</feature>
<evidence type="ECO:0000313" key="3">
    <source>
        <dbReference type="Proteomes" id="UP001322277"/>
    </source>
</evidence>
<dbReference type="Proteomes" id="UP001322277">
    <property type="component" value="Chromosome 1"/>
</dbReference>
<reference evidence="3" key="1">
    <citation type="journal article" date="2023" name="bioRxiv">
        <title>Complete genome of the Medicago anthracnose fungus, Colletotrichum destructivum, reveals a mini-chromosome-like region within a core chromosome.</title>
        <authorList>
            <person name="Lapalu N."/>
            <person name="Simon A."/>
            <person name="Lu A."/>
            <person name="Plaumann P.-L."/>
            <person name="Amselem J."/>
            <person name="Pigne S."/>
            <person name="Auger A."/>
            <person name="Koch C."/>
            <person name="Dallery J.-F."/>
            <person name="O'Connell R.J."/>
        </authorList>
    </citation>
    <scope>NUCLEOTIDE SEQUENCE [LARGE SCALE GENOMIC DNA]</scope>
    <source>
        <strain evidence="3">CBS 520.97</strain>
    </source>
</reference>
<dbReference type="KEGG" id="cdet:87938541"/>
<feature type="compositionally biased region" description="Basic and acidic residues" evidence="1">
    <location>
        <begin position="175"/>
        <end position="188"/>
    </location>
</feature>
<feature type="region of interest" description="Disordered" evidence="1">
    <location>
        <begin position="175"/>
        <end position="209"/>
    </location>
</feature>
<feature type="compositionally biased region" description="Polar residues" evidence="1">
    <location>
        <begin position="345"/>
        <end position="358"/>
    </location>
</feature>
<feature type="compositionally biased region" description="Low complexity" evidence="1">
    <location>
        <begin position="255"/>
        <end position="265"/>
    </location>
</feature>
<sequence length="456" mass="50577">MIQFHSVFLSRRQTEPHSSESLNFADMNPQLPDPNYATETEFRWPWWKFRLPPEHLFTSLHDRFNTKPSAIQDPWAFHRDVVECANDAATVDEFYKHLATRKDQRINEMNDAWDEISCLLGGTSAIWSCPCLGGHEQDDNSANNCSASRWSAFLRLCQSMSFDHLVMFFNEYASDERKRQNTEQEESRRRLKSLWPPRKHASRNEPADNAKLLELASGAEADPEPSAEPRNTKAHPIKLDTAKPHPAPNDTQTNLPSPLSASSSPVQTFQKTRKRRRSTSEASDMAGESHVSSKMDTPLGICSVTSSSSLLQGERGITGETDQRMCNNVQISSDPSCTGKVGRHPSNQGASFSVSPESSPDETAPTRNMVDQDADPGRQRLSTAVLKSPPTHSDPSLLPPASPFSALHEESFPTSPSASTPPSLPSAKRESRSNEVGASDYGSPQHTGKKRRLLQG</sequence>
<proteinExistence type="predicted"/>
<feature type="region of interest" description="Disordered" evidence="1">
    <location>
        <begin position="311"/>
        <end position="456"/>
    </location>
</feature>
<dbReference type="AlphaFoldDB" id="A0AAX4I1D5"/>
<name>A0AAX4I1D5_9PEZI</name>
<evidence type="ECO:0000313" key="2">
    <source>
        <dbReference type="EMBL" id="WQF77024.1"/>
    </source>
</evidence>
<feature type="compositionally biased region" description="Basic residues" evidence="1">
    <location>
        <begin position="189"/>
        <end position="201"/>
    </location>
</feature>
<dbReference type="EMBL" id="CP137305">
    <property type="protein sequence ID" value="WQF77024.1"/>
    <property type="molecule type" value="Genomic_DNA"/>
</dbReference>
<protein>
    <submittedName>
        <fullName evidence="2">Uncharacterized protein</fullName>
    </submittedName>
</protein>